<proteinExistence type="predicted"/>
<keyword evidence="2" id="KW-1185">Reference proteome</keyword>
<name>A0ABS4U8S5_9CORY</name>
<dbReference type="EMBL" id="JAGINY010000001">
    <property type="protein sequence ID" value="MBP2333057.1"/>
    <property type="molecule type" value="Genomic_DNA"/>
</dbReference>
<evidence type="ECO:0000313" key="1">
    <source>
        <dbReference type="EMBL" id="MBP2333057.1"/>
    </source>
</evidence>
<protein>
    <submittedName>
        <fullName evidence="1">Uncharacterized protein</fullName>
    </submittedName>
</protein>
<sequence length="149" mass="16514">MTIIIWGTVIAAIVTLAVGKHATDRWHIDRAAEEEAAKHPSQLQRNAHRTYPIRPFAAFTTCPGCGTVGCFPWELPPEPTDKDTQDESVEALDYLTGQAISEYNNLRALWGGETFYTTRTVAHDEPPPDATTCDVIRTCPTCGARWGER</sequence>
<gene>
    <name evidence="1" type="ORF">JOF33_001756</name>
</gene>
<accession>A0ABS4U8S5</accession>
<comment type="caution">
    <text evidence="1">The sequence shown here is derived from an EMBL/GenBank/DDBJ whole genome shotgun (WGS) entry which is preliminary data.</text>
</comment>
<reference evidence="1 2" key="1">
    <citation type="submission" date="2021-03" db="EMBL/GenBank/DDBJ databases">
        <title>Sequencing the genomes of 1000 actinobacteria strains.</title>
        <authorList>
            <person name="Klenk H.-P."/>
        </authorList>
    </citation>
    <scope>NUCLEOTIDE SEQUENCE [LARGE SCALE GENOMIC DNA]</scope>
    <source>
        <strain evidence="1 2">DSM 44506</strain>
    </source>
</reference>
<evidence type="ECO:0000313" key="2">
    <source>
        <dbReference type="Proteomes" id="UP001519305"/>
    </source>
</evidence>
<organism evidence="1 2">
    <name type="scientific">Corynebacterium freneyi</name>
    <dbReference type="NCBI Taxonomy" id="134034"/>
    <lineage>
        <taxon>Bacteria</taxon>
        <taxon>Bacillati</taxon>
        <taxon>Actinomycetota</taxon>
        <taxon>Actinomycetes</taxon>
        <taxon>Mycobacteriales</taxon>
        <taxon>Corynebacteriaceae</taxon>
        <taxon>Corynebacterium</taxon>
    </lineage>
</organism>
<dbReference type="Proteomes" id="UP001519305">
    <property type="component" value="Unassembled WGS sequence"/>
</dbReference>
<dbReference type="RefSeq" id="WP_209653614.1">
    <property type="nucleotide sequence ID" value="NZ_CP047357.1"/>
</dbReference>